<dbReference type="Pfam" id="PF12974">
    <property type="entry name" value="Phosphonate-bd"/>
    <property type="match status" value="1"/>
</dbReference>
<reference evidence="1 2" key="1">
    <citation type="journal article" date="2022" name="Microbiol. Resour. Announc.">
        <title>Complete Genome Sequences of Thermus Strains Isolated from Senami Hot Spring in Japan.</title>
        <authorList>
            <person name="Miyazaki K."/>
        </authorList>
    </citation>
    <scope>NUCLEOTIDE SEQUENCE [LARGE SCALE GENOMIC DNA]</scope>
    <source>
        <strain evidence="1 2">SNM4-1</strain>
    </source>
</reference>
<name>A0ABM7XJQ3_THEBO</name>
<keyword evidence="2" id="KW-1185">Reference proteome</keyword>
<dbReference type="SUPFAM" id="SSF53850">
    <property type="entry name" value="Periplasmic binding protein-like II"/>
    <property type="match status" value="1"/>
</dbReference>
<evidence type="ECO:0000313" key="2">
    <source>
        <dbReference type="Proteomes" id="UP000831120"/>
    </source>
</evidence>
<organism evidence="1 2">
    <name type="scientific">Thermus brockianus</name>
    <dbReference type="NCBI Taxonomy" id="56956"/>
    <lineage>
        <taxon>Bacteria</taxon>
        <taxon>Thermotogati</taxon>
        <taxon>Deinococcota</taxon>
        <taxon>Deinococci</taxon>
        <taxon>Thermales</taxon>
        <taxon>Thermaceae</taxon>
        <taxon>Thermus</taxon>
    </lineage>
</organism>
<protein>
    <submittedName>
        <fullName evidence="1">Phosphonate ABC transporter substrate-binding protein</fullName>
    </submittedName>
</protein>
<gene>
    <name evidence="1" type="ORF">TbrSNM41_12650</name>
</gene>
<evidence type="ECO:0000313" key="1">
    <source>
        <dbReference type="EMBL" id="BDG16531.1"/>
    </source>
</evidence>
<dbReference type="Gene3D" id="3.40.190.10">
    <property type="entry name" value="Periplasmic binding protein-like II"/>
    <property type="match status" value="2"/>
</dbReference>
<dbReference type="PANTHER" id="PTHR35841">
    <property type="entry name" value="PHOSPHONATES-BINDING PERIPLASMIC PROTEIN"/>
    <property type="match status" value="1"/>
</dbReference>
<dbReference type="Proteomes" id="UP000831120">
    <property type="component" value="Chromosome"/>
</dbReference>
<dbReference type="RefSeq" id="WP_244361991.1">
    <property type="nucleotide sequence ID" value="NZ_AP025593.1"/>
</dbReference>
<accession>A0ABM7XJQ3</accession>
<proteinExistence type="predicted"/>
<sequence>MRKLLALLLLAACARPPEVHLGPPYAKEAEEGGVRIVVAGMRSPEEAEPYRVFLGGLEELLGEKVEVFGRRTYREVLEVLRQGEAELGFLCTLAAGLGVEEGFVQVLLAADTVVPYQSLVVVREDAPYQSLAELRGRPFAFTDPLSNTGHAWPRLLARDLGEDFFARAFFTYGHDRALWAVRERLAEGAAVDRVVYATLGIQGLRVLAMGPADPPPPVVVPKDLPERERERLMRALLALAARPESARVLRALGLRGFRKAEDAPYRSVYRRAREVLP</sequence>
<dbReference type="EMBL" id="AP025593">
    <property type="protein sequence ID" value="BDG16531.1"/>
    <property type="molecule type" value="Genomic_DNA"/>
</dbReference>
<dbReference type="PANTHER" id="PTHR35841:SF1">
    <property type="entry name" value="PHOSPHONATES-BINDING PERIPLASMIC PROTEIN"/>
    <property type="match status" value="1"/>
</dbReference>